<dbReference type="AlphaFoldDB" id="A0A369M306"/>
<comment type="caution">
    <text evidence="3">The sequence shown here is derived from an EMBL/GenBank/DDBJ whole genome shotgun (WGS) entry which is preliminary data.</text>
</comment>
<dbReference type="Proteomes" id="UP000254000">
    <property type="component" value="Unassembled WGS sequence"/>
</dbReference>
<gene>
    <name evidence="3" type="ORF">C1877_08580</name>
</gene>
<feature type="transmembrane region" description="Helical" evidence="1">
    <location>
        <begin position="21"/>
        <end position="43"/>
    </location>
</feature>
<feature type="domain" description="DUF1648" evidence="2">
    <location>
        <begin position="30"/>
        <end position="69"/>
    </location>
</feature>
<dbReference type="GeneID" id="78359742"/>
<keyword evidence="1" id="KW-0812">Transmembrane</keyword>
<organism evidence="3 4">
    <name type="scientific">Gordonibacter pamelaeae</name>
    <dbReference type="NCBI Taxonomy" id="471189"/>
    <lineage>
        <taxon>Bacteria</taxon>
        <taxon>Bacillati</taxon>
        <taxon>Actinomycetota</taxon>
        <taxon>Coriobacteriia</taxon>
        <taxon>Eggerthellales</taxon>
        <taxon>Eggerthellaceae</taxon>
        <taxon>Gordonibacter</taxon>
    </lineage>
</organism>
<evidence type="ECO:0000313" key="4">
    <source>
        <dbReference type="Proteomes" id="UP000254000"/>
    </source>
</evidence>
<keyword evidence="4" id="KW-1185">Reference proteome</keyword>
<evidence type="ECO:0000313" key="3">
    <source>
        <dbReference type="EMBL" id="RDB64778.1"/>
    </source>
</evidence>
<reference evidence="3 4" key="1">
    <citation type="journal article" date="2018" name="Elife">
        <title>Discovery and characterization of a prevalent human gut bacterial enzyme sufficient for the inactivation of a family of plant toxins.</title>
        <authorList>
            <person name="Koppel N."/>
            <person name="Bisanz J.E."/>
            <person name="Pandelia M.E."/>
            <person name="Turnbaugh P.J."/>
            <person name="Balskus E.P."/>
        </authorList>
    </citation>
    <scope>NUCLEOTIDE SEQUENCE [LARGE SCALE GENOMIC DNA]</scope>
    <source>
        <strain evidence="3 4">3C</strain>
    </source>
</reference>
<accession>A0A369M306</accession>
<dbReference type="EMBL" id="PPTS01000005">
    <property type="protein sequence ID" value="RDB64778.1"/>
    <property type="molecule type" value="Genomic_DNA"/>
</dbReference>
<dbReference type="RefSeq" id="WP_015539070.1">
    <property type="nucleotide sequence ID" value="NZ_CABMMS010000005.1"/>
</dbReference>
<dbReference type="InterPro" id="IPR012867">
    <property type="entry name" value="DUF1648"/>
</dbReference>
<dbReference type="Pfam" id="PF07853">
    <property type="entry name" value="DUF1648"/>
    <property type="match status" value="1"/>
</dbReference>
<keyword evidence="1" id="KW-1133">Transmembrane helix</keyword>
<evidence type="ECO:0000259" key="2">
    <source>
        <dbReference type="Pfam" id="PF07853"/>
    </source>
</evidence>
<feature type="transmembrane region" description="Helical" evidence="1">
    <location>
        <begin position="63"/>
        <end position="83"/>
    </location>
</feature>
<keyword evidence="1" id="KW-0472">Membrane</keyword>
<feature type="transmembrane region" description="Helical" evidence="1">
    <location>
        <begin position="90"/>
        <end position="110"/>
    </location>
</feature>
<protein>
    <submittedName>
        <fullName evidence="3">DUF1648 domain-containing protein</fullName>
    </submittedName>
</protein>
<name>A0A369M306_9ACTN</name>
<proteinExistence type="predicted"/>
<sequence length="111" mass="11447">MGARENGTRRNRGTVLEGRSGLVAAIVLGGAAVALAAAQWVLLPDQVATHFGITGEVNGWSPKWFPVLLSGGLGLFGSVWLGVSREKLGLLLAVIGVLIGVIDLAVNGLMM</sequence>
<evidence type="ECO:0000256" key="1">
    <source>
        <dbReference type="SAM" id="Phobius"/>
    </source>
</evidence>